<dbReference type="Proteomes" id="UP000015105">
    <property type="component" value="Chromosome 7D"/>
</dbReference>
<reference evidence="2" key="2">
    <citation type="journal article" date="2017" name="Nat. Plants">
        <title>The Aegilops tauschii genome reveals multiple impacts of transposons.</title>
        <authorList>
            <person name="Zhao G."/>
            <person name="Zou C."/>
            <person name="Li K."/>
            <person name="Wang K."/>
            <person name="Li T."/>
            <person name="Gao L."/>
            <person name="Zhang X."/>
            <person name="Wang H."/>
            <person name="Yang Z."/>
            <person name="Liu X."/>
            <person name="Jiang W."/>
            <person name="Mao L."/>
            <person name="Kong X."/>
            <person name="Jiao Y."/>
            <person name="Jia J."/>
        </authorList>
    </citation>
    <scope>NUCLEOTIDE SEQUENCE [LARGE SCALE GENOMIC DNA]</scope>
    <source>
        <strain evidence="2">cv. AL8/78</strain>
    </source>
</reference>
<accession>A0A453SGR1</accession>
<keyword evidence="2" id="KW-1185">Reference proteome</keyword>
<reference evidence="1" key="5">
    <citation type="journal article" date="2021" name="G3 (Bethesda)">
        <title>Aegilops tauschii genome assembly Aet v5.0 features greater sequence contiguity and improved annotation.</title>
        <authorList>
            <person name="Wang L."/>
            <person name="Zhu T."/>
            <person name="Rodriguez J.C."/>
            <person name="Deal K.R."/>
            <person name="Dubcovsky J."/>
            <person name="McGuire P.E."/>
            <person name="Lux T."/>
            <person name="Spannagl M."/>
            <person name="Mayer K.F.X."/>
            <person name="Baldrich P."/>
            <person name="Meyers B.C."/>
            <person name="Huo N."/>
            <person name="Gu Y.Q."/>
            <person name="Zhou H."/>
            <person name="Devos K.M."/>
            <person name="Bennetzen J.L."/>
            <person name="Unver T."/>
            <person name="Budak H."/>
            <person name="Gulick P.J."/>
            <person name="Galiba G."/>
            <person name="Kalapos B."/>
            <person name="Nelson D.R."/>
            <person name="Li P."/>
            <person name="You F.M."/>
            <person name="Luo M.C."/>
            <person name="Dvorak J."/>
        </authorList>
    </citation>
    <scope>NUCLEOTIDE SEQUENCE [LARGE SCALE GENOMIC DNA]</scope>
    <source>
        <strain evidence="1">cv. AL8/78</strain>
    </source>
</reference>
<dbReference type="Gramene" id="AET7Gv20952500.15">
    <property type="protein sequence ID" value="AET7Gv20952500.15"/>
    <property type="gene ID" value="AET7Gv20952500"/>
</dbReference>
<dbReference type="EnsemblPlants" id="AET7Gv20952500.15">
    <property type="protein sequence ID" value="AET7Gv20952500.15"/>
    <property type="gene ID" value="AET7Gv20952500"/>
</dbReference>
<name>A0A453SGR1_AEGTS</name>
<evidence type="ECO:0000313" key="2">
    <source>
        <dbReference type="Proteomes" id="UP000015105"/>
    </source>
</evidence>
<reference evidence="1" key="3">
    <citation type="journal article" date="2017" name="Nature">
        <title>Genome sequence of the progenitor of the wheat D genome Aegilops tauschii.</title>
        <authorList>
            <person name="Luo M.C."/>
            <person name="Gu Y.Q."/>
            <person name="Puiu D."/>
            <person name="Wang H."/>
            <person name="Twardziok S.O."/>
            <person name="Deal K.R."/>
            <person name="Huo N."/>
            <person name="Zhu T."/>
            <person name="Wang L."/>
            <person name="Wang Y."/>
            <person name="McGuire P.E."/>
            <person name="Liu S."/>
            <person name="Long H."/>
            <person name="Ramasamy R.K."/>
            <person name="Rodriguez J.C."/>
            <person name="Van S.L."/>
            <person name="Yuan L."/>
            <person name="Wang Z."/>
            <person name="Xia Z."/>
            <person name="Xiao L."/>
            <person name="Anderson O.D."/>
            <person name="Ouyang S."/>
            <person name="Liang Y."/>
            <person name="Zimin A.V."/>
            <person name="Pertea G."/>
            <person name="Qi P."/>
            <person name="Bennetzen J.L."/>
            <person name="Dai X."/>
            <person name="Dawson M.W."/>
            <person name="Muller H.G."/>
            <person name="Kugler K."/>
            <person name="Rivarola-Duarte L."/>
            <person name="Spannagl M."/>
            <person name="Mayer K.F.X."/>
            <person name="Lu F.H."/>
            <person name="Bevan M.W."/>
            <person name="Leroy P."/>
            <person name="Li P."/>
            <person name="You F.M."/>
            <person name="Sun Q."/>
            <person name="Liu Z."/>
            <person name="Lyons E."/>
            <person name="Wicker T."/>
            <person name="Salzberg S.L."/>
            <person name="Devos K.M."/>
            <person name="Dvorak J."/>
        </authorList>
    </citation>
    <scope>NUCLEOTIDE SEQUENCE [LARGE SCALE GENOMIC DNA]</scope>
    <source>
        <strain evidence="1">cv. AL8/78</strain>
    </source>
</reference>
<sequence length="41" mass="4331">PRIPALAPGERGDGRRRLHGGGALRLLPALPAVVRRRAPAL</sequence>
<reference evidence="2" key="1">
    <citation type="journal article" date="2014" name="Science">
        <title>Ancient hybridizations among the ancestral genomes of bread wheat.</title>
        <authorList>
            <consortium name="International Wheat Genome Sequencing Consortium,"/>
            <person name="Marcussen T."/>
            <person name="Sandve S.R."/>
            <person name="Heier L."/>
            <person name="Spannagl M."/>
            <person name="Pfeifer M."/>
            <person name="Jakobsen K.S."/>
            <person name="Wulff B.B."/>
            <person name="Steuernagel B."/>
            <person name="Mayer K.F."/>
            <person name="Olsen O.A."/>
        </authorList>
    </citation>
    <scope>NUCLEOTIDE SEQUENCE [LARGE SCALE GENOMIC DNA]</scope>
    <source>
        <strain evidence="2">cv. AL8/78</strain>
    </source>
</reference>
<protein>
    <submittedName>
        <fullName evidence="1">Uncharacterized protein</fullName>
    </submittedName>
</protein>
<dbReference type="AlphaFoldDB" id="A0A453SGR1"/>
<evidence type="ECO:0000313" key="1">
    <source>
        <dbReference type="EnsemblPlants" id="AET7Gv20952500.15"/>
    </source>
</evidence>
<reference evidence="1" key="4">
    <citation type="submission" date="2019-03" db="UniProtKB">
        <authorList>
            <consortium name="EnsemblPlants"/>
        </authorList>
    </citation>
    <scope>IDENTIFICATION</scope>
</reference>
<organism evidence="1 2">
    <name type="scientific">Aegilops tauschii subsp. strangulata</name>
    <name type="common">Goatgrass</name>
    <dbReference type="NCBI Taxonomy" id="200361"/>
    <lineage>
        <taxon>Eukaryota</taxon>
        <taxon>Viridiplantae</taxon>
        <taxon>Streptophyta</taxon>
        <taxon>Embryophyta</taxon>
        <taxon>Tracheophyta</taxon>
        <taxon>Spermatophyta</taxon>
        <taxon>Magnoliopsida</taxon>
        <taxon>Liliopsida</taxon>
        <taxon>Poales</taxon>
        <taxon>Poaceae</taxon>
        <taxon>BOP clade</taxon>
        <taxon>Pooideae</taxon>
        <taxon>Triticodae</taxon>
        <taxon>Triticeae</taxon>
        <taxon>Triticinae</taxon>
        <taxon>Aegilops</taxon>
    </lineage>
</organism>
<proteinExistence type="predicted"/>